<evidence type="ECO:0000313" key="1">
    <source>
        <dbReference type="EMBL" id="HHD40153.1"/>
    </source>
</evidence>
<comment type="caution">
    <text evidence="1">The sequence shown here is derived from an EMBL/GenBank/DDBJ whole genome shotgun (WGS) entry which is preliminary data.</text>
</comment>
<accession>A0A832IKZ1</accession>
<organism evidence="1">
    <name type="scientific">Fervidobacterium pennivorans</name>
    <dbReference type="NCBI Taxonomy" id="93466"/>
    <lineage>
        <taxon>Bacteria</taxon>
        <taxon>Thermotogati</taxon>
        <taxon>Thermotogota</taxon>
        <taxon>Thermotogae</taxon>
        <taxon>Thermotogales</taxon>
        <taxon>Fervidobacteriaceae</taxon>
        <taxon>Fervidobacterium</taxon>
    </lineage>
</organism>
<gene>
    <name evidence="1" type="ORF">ENL60_01475</name>
</gene>
<dbReference type="Pfam" id="PF04250">
    <property type="entry name" value="DUF429"/>
    <property type="match status" value="1"/>
</dbReference>
<dbReference type="AlphaFoldDB" id="A0A832IKZ1"/>
<dbReference type="InterPro" id="IPR008306">
    <property type="entry name" value="UCP018008"/>
</dbReference>
<sequence length="237" mass="27355">MRVVGMVLFRYEEEFHYFVGIDPSWTGGKPSAVAVVKLNEQTKKLELQRYIYTKDVKEIVNVLSSLEKPSVVGVDAPLVITNIYGHRKNELEFIRNYPIKISLYPVNNSLYKSFFPTTLYKELNKIGFRFENHNIFEVYPHATLAALFFGRLFSYKRSSKKEKMTKLKIIEEKISQYIDSPKISFRSLKEREDFDDALICALTVFLPTNEDCLVFGNVSDGMLLVPIPKSVQKSEEG</sequence>
<reference evidence="1" key="1">
    <citation type="journal article" date="2020" name="mSystems">
        <title>Genome- and Community-Level Interaction Insights into Carbon Utilization and Element Cycling Functions of Hydrothermarchaeota in Hydrothermal Sediment.</title>
        <authorList>
            <person name="Zhou Z."/>
            <person name="Liu Y."/>
            <person name="Xu W."/>
            <person name="Pan J."/>
            <person name="Luo Z.H."/>
            <person name="Li M."/>
        </authorList>
    </citation>
    <scope>NUCLEOTIDE SEQUENCE [LARGE SCALE GENOMIC DNA]</scope>
    <source>
        <strain evidence="1">SpSt-101</strain>
    </source>
</reference>
<dbReference type="PIRSF" id="PIRSF018008">
    <property type="entry name" value="UCP018008"/>
    <property type="match status" value="1"/>
</dbReference>
<proteinExistence type="predicted"/>
<protein>
    <submittedName>
        <fullName evidence="1">DUF429 domain-containing protein</fullName>
    </submittedName>
</protein>
<dbReference type="EMBL" id="DRUO01000122">
    <property type="protein sequence ID" value="HHD40153.1"/>
    <property type="molecule type" value="Genomic_DNA"/>
</dbReference>
<name>A0A832IKZ1_FERPE</name>
<dbReference type="InterPro" id="IPR007362">
    <property type="entry name" value="DUF429"/>
</dbReference>